<evidence type="ECO:0000313" key="2">
    <source>
        <dbReference type="Proteomes" id="UP000000845"/>
    </source>
</evidence>
<sequence length="93" mass="10893">MSILNIEGIFNVFKEWRIIINEEVFQKIKDKEMDQMIYLLDSNNIVIAKAIFVRPVKPLPNGKTSISLVIKEIMNKSEIKDTVFFIFKEDLSE</sequence>
<organism evidence="1 2">
    <name type="scientific">Sebaldella termitidis (strain ATCC 33386 / NCTC 11300)</name>
    <dbReference type="NCBI Taxonomy" id="526218"/>
    <lineage>
        <taxon>Bacteria</taxon>
        <taxon>Fusobacteriati</taxon>
        <taxon>Fusobacteriota</taxon>
        <taxon>Fusobacteriia</taxon>
        <taxon>Fusobacteriales</taxon>
        <taxon>Leptotrichiaceae</taxon>
        <taxon>Sebaldella</taxon>
    </lineage>
</organism>
<dbReference type="AlphaFoldDB" id="D1ARA7"/>
<dbReference type="KEGG" id="str:Sterm_3559"/>
<name>D1ARA7_SEBTE</name>
<dbReference type="Proteomes" id="UP000000845">
    <property type="component" value="Chromosome"/>
</dbReference>
<protein>
    <submittedName>
        <fullName evidence="1">Uncharacterized protein</fullName>
    </submittedName>
</protein>
<dbReference type="STRING" id="526218.Sterm_3559"/>
<accession>D1ARA7</accession>
<proteinExistence type="predicted"/>
<dbReference type="HOGENOM" id="CLU_2397907_0_0_0"/>
<keyword evidence="2" id="KW-1185">Reference proteome</keyword>
<gene>
    <name evidence="1" type="ordered locus">Sterm_3559</name>
</gene>
<reference evidence="2" key="1">
    <citation type="submission" date="2009-09" db="EMBL/GenBank/DDBJ databases">
        <title>The complete chromosome of Sebaldella termitidis ATCC 33386.</title>
        <authorList>
            <consortium name="US DOE Joint Genome Institute (JGI-PGF)"/>
            <person name="Lucas S."/>
            <person name="Copeland A."/>
            <person name="Lapidus A."/>
            <person name="Glavina del Rio T."/>
            <person name="Dalin E."/>
            <person name="Tice H."/>
            <person name="Bruce D."/>
            <person name="Goodwin L."/>
            <person name="Pitluck S."/>
            <person name="Kyrpides N."/>
            <person name="Mavromatis K."/>
            <person name="Ivanova N."/>
            <person name="Mikhailova N."/>
            <person name="Sims D."/>
            <person name="Meincke L."/>
            <person name="Brettin T."/>
            <person name="Detter J.C."/>
            <person name="Han C."/>
            <person name="Larimer F."/>
            <person name="Land M."/>
            <person name="Hauser L."/>
            <person name="Markowitz V."/>
            <person name="Cheng J.F."/>
            <person name="Hugenholtz P."/>
            <person name="Woyke T."/>
            <person name="Wu D."/>
            <person name="Eisen J.A."/>
        </authorList>
    </citation>
    <scope>NUCLEOTIDE SEQUENCE [LARGE SCALE GENOMIC DNA]</scope>
    <source>
        <strain evidence="2">ATCC 33386 / NCTC 11300</strain>
    </source>
</reference>
<reference evidence="1 2" key="2">
    <citation type="journal article" date="2010" name="Stand. Genomic Sci.">
        <title>Complete genome sequence of Sebaldella termitidis type strain (NCTC 11300).</title>
        <authorList>
            <person name="Harmon-Smith M."/>
            <person name="Celia L."/>
            <person name="Chertkov O."/>
            <person name="Lapidus A."/>
            <person name="Copeland A."/>
            <person name="Glavina Del Rio T."/>
            <person name="Nolan M."/>
            <person name="Lucas S."/>
            <person name="Tice H."/>
            <person name="Cheng J.F."/>
            <person name="Han C."/>
            <person name="Detter J.C."/>
            <person name="Bruce D."/>
            <person name="Goodwin L."/>
            <person name="Pitluck S."/>
            <person name="Pati A."/>
            <person name="Liolios K."/>
            <person name="Ivanova N."/>
            <person name="Mavromatis K."/>
            <person name="Mikhailova N."/>
            <person name="Chen A."/>
            <person name="Palaniappan K."/>
            <person name="Land M."/>
            <person name="Hauser L."/>
            <person name="Chang Y.J."/>
            <person name="Jeffries C.D."/>
            <person name="Brettin T."/>
            <person name="Goker M."/>
            <person name="Beck B."/>
            <person name="Bristow J."/>
            <person name="Eisen J.A."/>
            <person name="Markowitz V."/>
            <person name="Hugenholtz P."/>
            <person name="Kyrpides N.C."/>
            <person name="Klenk H.P."/>
            <person name="Chen F."/>
        </authorList>
    </citation>
    <scope>NUCLEOTIDE SEQUENCE [LARGE SCALE GENOMIC DNA]</scope>
    <source>
        <strain evidence="2">ATCC 33386 / NCTC 11300</strain>
    </source>
</reference>
<dbReference type="EMBL" id="CP001739">
    <property type="protein sequence ID" value="ACZ10393.1"/>
    <property type="molecule type" value="Genomic_DNA"/>
</dbReference>
<evidence type="ECO:0000313" key="1">
    <source>
        <dbReference type="EMBL" id="ACZ10393.1"/>
    </source>
</evidence>
<dbReference type="RefSeq" id="WP_012862975.1">
    <property type="nucleotide sequence ID" value="NC_013517.1"/>
</dbReference>